<dbReference type="AlphaFoldDB" id="A0A7X3KVH3"/>
<gene>
    <name evidence="1" type="ORF">GO594_22335</name>
</gene>
<dbReference type="Proteomes" id="UP000461288">
    <property type="component" value="Unassembled WGS sequence"/>
</dbReference>
<evidence type="ECO:0000313" key="2">
    <source>
        <dbReference type="Proteomes" id="UP000461288"/>
    </source>
</evidence>
<name>A0A7X3KVH3_9GAMM</name>
<accession>A0A7X3KVH3</accession>
<sequence>MDRLAFDCNSVQTQIDSAKAVQRATGRYADPQWFARANSALRWMNRDRQRLQEHMGKLRKLEAAKAMASLDKLLIAALRERVTPEEFEACVALANLRQSAEAGGAA</sequence>
<reference evidence="1 2" key="1">
    <citation type="submission" date="2019-12" db="EMBL/GenBank/DDBJ databases">
        <title>Draft genome sequence of Pseudomonas otitidis recovered from a chicken carcass.</title>
        <authorList>
            <person name="Vieira T.R."/>
            <person name="Oliviera E.F.C."/>
            <person name="Silva N.M.V."/>
            <person name="Sambrano G.E."/>
            <person name="Cibulski S.P."/>
            <person name="Cardoso M.R.I."/>
        </authorList>
    </citation>
    <scope>NUCLEOTIDE SEQUENCE [LARGE SCALE GENOMIC DNA]</scope>
    <source>
        <strain evidence="1 2">25_K</strain>
    </source>
</reference>
<proteinExistence type="predicted"/>
<protein>
    <submittedName>
        <fullName evidence="1">Uncharacterized protein</fullName>
    </submittedName>
</protein>
<dbReference type="EMBL" id="WTFN01000068">
    <property type="protein sequence ID" value="MWK58730.1"/>
    <property type="molecule type" value="Genomic_DNA"/>
</dbReference>
<comment type="caution">
    <text evidence="1">The sequence shown here is derived from an EMBL/GenBank/DDBJ whole genome shotgun (WGS) entry which is preliminary data.</text>
</comment>
<organism evidence="1 2">
    <name type="scientific">Metapseudomonas otitidis</name>
    <dbReference type="NCBI Taxonomy" id="319939"/>
    <lineage>
        <taxon>Bacteria</taxon>
        <taxon>Pseudomonadati</taxon>
        <taxon>Pseudomonadota</taxon>
        <taxon>Gammaproteobacteria</taxon>
        <taxon>Pseudomonadales</taxon>
        <taxon>Pseudomonadaceae</taxon>
        <taxon>Metapseudomonas</taxon>
    </lineage>
</organism>
<evidence type="ECO:0000313" key="1">
    <source>
        <dbReference type="EMBL" id="MWK58730.1"/>
    </source>
</evidence>